<dbReference type="RefSeq" id="WP_146884174.1">
    <property type="nucleotide sequence ID" value="NZ_BJXB01000007.1"/>
</dbReference>
<proteinExistence type="predicted"/>
<dbReference type="Proteomes" id="UP000321306">
    <property type="component" value="Unassembled WGS sequence"/>
</dbReference>
<dbReference type="AlphaFoldDB" id="A0A511N0L9"/>
<name>A0A511N0L9_DEIC1</name>
<accession>A0A511N0L9</accession>
<protein>
    <submittedName>
        <fullName evidence="1">Uncharacterized protein</fullName>
    </submittedName>
</protein>
<comment type="caution">
    <text evidence="1">The sequence shown here is derived from an EMBL/GenBank/DDBJ whole genome shotgun (WGS) entry which is preliminary data.</text>
</comment>
<sequence length="105" mass="11880">MEVTSRTTDQLGKYLQQVVAFTDPGLMVRSEMDVASSIVLTVLREVPARGVSLVLTQGFLQHNQDAQVLQVIRDCVFYWQSVGLPMLQEEHFHREYITVESHGSS</sequence>
<organism evidence="1 2">
    <name type="scientific">Deinococcus cellulosilyticus (strain DSM 18568 / NBRC 106333 / KACC 11606 / 5516J-15)</name>
    <dbReference type="NCBI Taxonomy" id="1223518"/>
    <lineage>
        <taxon>Bacteria</taxon>
        <taxon>Thermotogati</taxon>
        <taxon>Deinococcota</taxon>
        <taxon>Deinococci</taxon>
        <taxon>Deinococcales</taxon>
        <taxon>Deinococcaceae</taxon>
        <taxon>Deinococcus</taxon>
    </lineage>
</organism>
<reference evidence="1 2" key="1">
    <citation type="submission" date="2019-07" db="EMBL/GenBank/DDBJ databases">
        <title>Whole genome shotgun sequence of Deinococcus cellulosilyticus NBRC 106333.</title>
        <authorList>
            <person name="Hosoyama A."/>
            <person name="Uohara A."/>
            <person name="Ohji S."/>
            <person name="Ichikawa N."/>
        </authorList>
    </citation>
    <scope>NUCLEOTIDE SEQUENCE [LARGE SCALE GENOMIC DNA]</scope>
    <source>
        <strain evidence="1 2">NBRC 106333</strain>
    </source>
</reference>
<keyword evidence="2" id="KW-1185">Reference proteome</keyword>
<gene>
    <name evidence="1" type="ORF">DC3_19940</name>
</gene>
<evidence type="ECO:0000313" key="2">
    <source>
        <dbReference type="Proteomes" id="UP000321306"/>
    </source>
</evidence>
<dbReference type="EMBL" id="BJXB01000007">
    <property type="protein sequence ID" value="GEM46359.1"/>
    <property type="molecule type" value="Genomic_DNA"/>
</dbReference>
<evidence type="ECO:0000313" key="1">
    <source>
        <dbReference type="EMBL" id="GEM46359.1"/>
    </source>
</evidence>